<dbReference type="SUPFAM" id="SSF48452">
    <property type="entry name" value="TPR-like"/>
    <property type="match status" value="1"/>
</dbReference>
<keyword evidence="2 3" id="KW-0802">TPR repeat</keyword>
<protein>
    <submittedName>
        <fullName evidence="4">Tetratricopeptide repeat protein</fullName>
    </submittedName>
</protein>
<dbReference type="PANTHER" id="PTHR44858:SF1">
    <property type="entry name" value="UDP-N-ACETYLGLUCOSAMINE--PEPTIDE N-ACETYLGLUCOSAMINYLTRANSFERASE SPINDLY-RELATED"/>
    <property type="match status" value="1"/>
</dbReference>
<dbReference type="AlphaFoldDB" id="A0A7S8E8H6"/>
<organism evidence="4 5">
    <name type="scientific">Phototrophicus methaneseepsis</name>
    <dbReference type="NCBI Taxonomy" id="2710758"/>
    <lineage>
        <taxon>Bacteria</taxon>
        <taxon>Bacillati</taxon>
        <taxon>Chloroflexota</taxon>
        <taxon>Candidatus Thermofontia</taxon>
        <taxon>Phototrophicales</taxon>
        <taxon>Phototrophicaceae</taxon>
        <taxon>Phototrophicus</taxon>
    </lineage>
</organism>
<accession>A0A7S8E8H6</accession>
<evidence type="ECO:0000256" key="2">
    <source>
        <dbReference type="ARBA" id="ARBA00022803"/>
    </source>
</evidence>
<evidence type="ECO:0000313" key="5">
    <source>
        <dbReference type="Proteomes" id="UP000594468"/>
    </source>
</evidence>
<dbReference type="SMART" id="SM00028">
    <property type="entry name" value="TPR"/>
    <property type="match status" value="4"/>
</dbReference>
<dbReference type="RefSeq" id="WP_195170398.1">
    <property type="nucleotide sequence ID" value="NZ_CP062983.1"/>
</dbReference>
<dbReference type="PANTHER" id="PTHR44858">
    <property type="entry name" value="TETRATRICOPEPTIDE REPEAT PROTEIN 6"/>
    <property type="match status" value="1"/>
</dbReference>
<dbReference type="EMBL" id="CP062983">
    <property type="protein sequence ID" value="QPC82329.1"/>
    <property type="molecule type" value="Genomic_DNA"/>
</dbReference>
<dbReference type="Gene3D" id="1.25.40.10">
    <property type="entry name" value="Tetratricopeptide repeat domain"/>
    <property type="match status" value="2"/>
</dbReference>
<dbReference type="PROSITE" id="PS50005">
    <property type="entry name" value="TPR"/>
    <property type="match status" value="1"/>
</dbReference>
<dbReference type="Proteomes" id="UP000594468">
    <property type="component" value="Chromosome"/>
</dbReference>
<dbReference type="KEGG" id="pmet:G4Y79_22020"/>
<evidence type="ECO:0000256" key="1">
    <source>
        <dbReference type="ARBA" id="ARBA00022737"/>
    </source>
</evidence>
<keyword evidence="1" id="KW-0677">Repeat</keyword>
<dbReference type="InterPro" id="IPR019734">
    <property type="entry name" value="TPR_rpt"/>
</dbReference>
<dbReference type="Pfam" id="PF13432">
    <property type="entry name" value="TPR_16"/>
    <property type="match status" value="2"/>
</dbReference>
<dbReference type="InterPro" id="IPR011990">
    <property type="entry name" value="TPR-like_helical_dom_sf"/>
</dbReference>
<evidence type="ECO:0000313" key="4">
    <source>
        <dbReference type="EMBL" id="QPC82329.1"/>
    </source>
</evidence>
<sequence>MPYTPLQLAEAFMKTGELDDALAALDDHLAVHPADDAVLRMRAAVLLRLGTPEHLKRALADLEHITIPTADDWVQRSIILERQGELTQAVEMMQTALQHQPDDERTTERLVQLEIAHGNLEAALDVVRSQARNWRWLQWEADILVMLGNDVLASARYGLVLAQLNELGESDHVRAIGGRVVLARAECYRRMGQTDAARDYYLAAKAIYPDDPTIDFNLGLLLAAEGNTQAAIDQCRSAYQRARAALQDEMRLTLAHEAYQAIAQGVMGL</sequence>
<dbReference type="InterPro" id="IPR050498">
    <property type="entry name" value="Ycf3"/>
</dbReference>
<proteinExistence type="predicted"/>
<dbReference type="Pfam" id="PF13428">
    <property type="entry name" value="TPR_14"/>
    <property type="match status" value="1"/>
</dbReference>
<reference evidence="4 5" key="1">
    <citation type="submission" date="2020-02" db="EMBL/GenBank/DDBJ databases">
        <authorList>
            <person name="Zheng R.K."/>
            <person name="Sun C.M."/>
        </authorList>
    </citation>
    <scope>NUCLEOTIDE SEQUENCE [LARGE SCALE GENOMIC DNA]</scope>
    <source>
        <strain evidence="5">rifampicinis</strain>
    </source>
</reference>
<keyword evidence="5" id="KW-1185">Reference proteome</keyword>
<name>A0A7S8E8H6_9CHLR</name>
<feature type="repeat" description="TPR" evidence="3">
    <location>
        <begin position="70"/>
        <end position="103"/>
    </location>
</feature>
<evidence type="ECO:0000256" key="3">
    <source>
        <dbReference type="PROSITE-ProRule" id="PRU00339"/>
    </source>
</evidence>
<gene>
    <name evidence="4" type="ORF">G4Y79_22020</name>
</gene>